<evidence type="ECO:0000256" key="5">
    <source>
        <dbReference type="ARBA" id="ARBA00023136"/>
    </source>
</evidence>
<evidence type="ECO:0000256" key="1">
    <source>
        <dbReference type="ARBA" id="ARBA00004651"/>
    </source>
</evidence>
<comment type="subcellular location">
    <subcellularLocation>
        <location evidence="1">Cell membrane</location>
        <topology evidence="1">Multi-pass membrane protein</topology>
    </subcellularLocation>
</comment>
<keyword evidence="4 7" id="KW-1133">Transmembrane helix</keyword>
<dbReference type="EMBL" id="CP012333">
    <property type="protein sequence ID" value="AKU97708.1"/>
    <property type="molecule type" value="Genomic_DNA"/>
</dbReference>
<organism evidence="8 9">
    <name type="scientific">Labilithrix luteola</name>
    <dbReference type="NCBI Taxonomy" id="1391654"/>
    <lineage>
        <taxon>Bacteria</taxon>
        <taxon>Pseudomonadati</taxon>
        <taxon>Myxococcota</taxon>
        <taxon>Polyangia</taxon>
        <taxon>Polyangiales</taxon>
        <taxon>Labilitrichaceae</taxon>
        <taxon>Labilithrix</taxon>
    </lineage>
</organism>
<evidence type="ECO:0000256" key="7">
    <source>
        <dbReference type="SAM" id="Phobius"/>
    </source>
</evidence>
<dbReference type="KEGG" id="llu:AKJ09_04372"/>
<feature type="region of interest" description="Disordered" evidence="6">
    <location>
        <begin position="122"/>
        <end position="156"/>
    </location>
</feature>
<evidence type="ECO:0000256" key="3">
    <source>
        <dbReference type="ARBA" id="ARBA00022692"/>
    </source>
</evidence>
<dbReference type="Proteomes" id="UP000064967">
    <property type="component" value="Chromosome"/>
</dbReference>
<keyword evidence="5 7" id="KW-0472">Membrane</keyword>
<feature type="compositionally biased region" description="Low complexity" evidence="6">
    <location>
        <begin position="146"/>
        <end position="156"/>
    </location>
</feature>
<reference evidence="8 9" key="1">
    <citation type="submission" date="2015-08" db="EMBL/GenBank/DDBJ databases">
        <authorList>
            <person name="Babu N.S."/>
            <person name="Beckwith C.J."/>
            <person name="Beseler K.G."/>
            <person name="Brison A."/>
            <person name="Carone J.V."/>
            <person name="Caskin T.P."/>
            <person name="Diamond M."/>
            <person name="Durham M.E."/>
            <person name="Foxe J.M."/>
            <person name="Go M."/>
            <person name="Henderson B.A."/>
            <person name="Jones I.B."/>
            <person name="McGettigan J.A."/>
            <person name="Micheletti S.J."/>
            <person name="Nasrallah M.E."/>
            <person name="Ortiz D."/>
            <person name="Piller C.R."/>
            <person name="Privatt S.R."/>
            <person name="Schneider S.L."/>
            <person name="Sharp S."/>
            <person name="Smith T.C."/>
            <person name="Stanton J.D."/>
            <person name="Ullery H.E."/>
            <person name="Wilson R.J."/>
            <person name="Serrano M.G."/>
            <person name="Buck G."/>
            <person name="Lee V."/>
            <person name="Wang Y."/>
            <person name="Carvalho R."/>
            <person name="Voegtly L."/>
            <person name="Shi R."/>
            <person name="Duckworth R."/>
            <person name="Johnson A."/>
            <person name="Loviza R."/>
            <person name="Walstead R."/>
            <person name="Shah Z."/>
            <person name="Kiflezghi M."/>
            <person name="Wade K."/>
            <person name="Ball S.L."/>
            <person name="Bradley K.W."/>
            <person name="Asai D.J."/>
            <person name="Bowman C.A."/>
            <person name="Russell D.A."/>
            <person name="Pope W.H."/>
            <person name="Jacobs-Sera D."/>
            <person name="Hendrix R.W."/>
            <person name="Hatfull G.F."/>
        </authorList>
    </citation>
    <scope>NUCLEOTIDE SEQUENCE [LARGE SCALE GENOMIC DNA]</scope>
    <source>
        <strain evidence="8 9">DSM 27648</strain>
    </source>
</reference>
<proteinExistence type="predicted"/>
<dbReference type="AlphaFoldDB" id="A0A0K1PW17"/>
<sequence>MASLEHAHGAEGHDEGAVHAHVSPVIFYVGIFLALVFFTVLTVGQSYVDLGRLNIVLIILIASCKAALVVTFFMHLKWDNKFNALIFVSAILFIGIFFAYTLNDTERRGDYDADQNVRVLPKTGQDAPGGFEPPAHPAEGAEHAPAEGSPAPAEHH</sequence>
<evidence type="ECO:0000313" key="9">
    <source>
        <dbReference type="Proteomes" id="UP000064967"/>
    </source>
</evidence>
<keyword evidence="3 7" id="KW-0812">Transmembrane</keyword>
<evidence type="ECO:0000256" key="2">
    <source>
        <dbReference type="ARBA" id="ARBA00022475"/>
    </source>
</evidence>
<dbReference type="OrthoDB" id="1495022at2"/>
<dbReference type="NCBIfam" id="TIGR02229">
    <property type="entry name" value="caa3_sub_IV"/>
    <property type="match status" value="1"/>
</dbReference>
<keyword evidence="9" id="KW-1185">Reference proteome</keyword>
<accession>A0A0K1PW17</accession>
<keyword evidence="2" id="KW-1003">Cell membrane</keyword>
<name>A0A0K1PW17_9BACT</name>
<evidence type="ECO:0000313" key="8">
    <source>
        <dbReference type="EMBL" id="AKU97708.1"/>
    </source>
</evidence>
<evidence type="ECO:0000256" key="4">
    <source>
        <dbReference type="ARBA" id="ARBA00022989"/>
    </source>
</evidence>
<dbReference type="Pfam" id="PF03626">
    <property type="entry name" value="COX4_pro"/>
    <property type="match status" value="1"/>
</dbReference>
<protein>
    <submittedName>
        <fullName evidence="8">Cytochrome c oxidase polypeptide IV</fullName>
    </submittedName>
</protein>
<dbReference type="GO" id="GO:0005886">
    <property type="term" value="C:plasma membrane"/>
    <property type="evidence" value="ECO:0007669"/>
    <property type="project" value="UniProtKB-SubCell"/>
</dbReference>
<feature type="transmembrane region" description="Helical" evidence="7">
    <location>
        <begin position="82"/>
        <end position="102"/>
    </location>
</feature>
<dbReference type="InterPro" id="IPR011743">
    <property type="entry name" value="Caa3_sub_IV"/>
</dbReference>
<dbReference type="RefSeq" id="WP_146648807.1">
    <property type="nucleotide sequence ID" value="NZ_CP012333.1"/>
</dbReference>
<feature type="transmembrane region" description="Helical" evidence="7">
    <location>
        <begin position="25"/>
        <end position="43"/>
    </location>
</feature>
<evidence type="ECO:0000256" key="6">
    <source>
        <dbReference type="SAM" id="MobiDB-lite"/>
    </source>
</evidence>
<dbReference type="InterPro" id="IPR005171">
    <property type="entry name" value="Cyt_c_oxidase_su4_prok"/>
</dbReference>
<gene>
    <name evidence="8" type="ORF">AKJ09_04372</name>
</gene>
<feature type="transmembrane region" description="Helical" evidence="7">
    <location>
        <begin position="55"/>
        <end position="76"/>
    </location>
</feature>
<dbReference type="STRING" id="1391654.AKJ09_04372"/>